<keyword evidence="3" id="KW-1185">Reference proteome</keyword>
<dbReference type="AlphaFoldDB" id="A0A9X9Q4U6"/>
<dbReference type="Proteomes" id="UP000269945">
    <property type="component" value="Unassembled WGS sequence"/>
</dbReference>
<proteinExistence type="predicted"/>
<protein>
    <submittedName>
        <fullName evidence="2">Uncharacterized protein</fullName>
    </submittedName>
</protein>
<accession>A0A9X9Q4U6</accession>
<comment type="caution">
    <text evidence="2">The sequence shown here is derived from an EMBL/GenBank/DDBJ whole genome shotgun (WGS) entry which is preliminary data.</text>
</comment>
<name>A0A9X9Q4U6_GULGU</name>
<dbReference type="EMBL" id="CYRY02035873">
    <property type="protein sequence ID" value="VCX15748.1"/>
    <property type="molecule type" value="Genomic_DNA"/>
</dbReference>
<evidence type="ECO:0000256" key="1">
    <source>
        <dbReference type="SAM" id="MobiDB-lite"/>
    </source>
</evidence>
<feature type="compositionally biased region" description="Basic and acidic residues" evidence="1">
    <location>
        <begin position="17"/>
        <end position="28"/>
    </location>
</feature>
<organism evidence="2 3">
    <name type="scientific">Gulo gulo</name>
    <name type="common">Wolverine</name>
    <name type="synonym">Gluton</name>
    <dbReference type="NCBI Taxonomy" id="48420"/>
    <lineage>
        <taxon>Eukaryota</taxon>
        <taxon>Metazoa</taxon>
        <taxon>Chordata</taxon>
        <taxon>Craniata</taxon>
        <taxon>Vertebrata</taxon>
        <taxon>Euteleostomi</taxon>
        <taxon>Mammalia</taxon>
        <taxon>Eutheria</taxon>
        <taxon>Laurasiatheria</taxon>
        <taxon>Carnivora</taxon>
        <taxon>Caniformia</taxon>
        <taxon>Musteloidea</taxon>
        <taxon>Mustelidae</taxon>
        <taxon>Guloninae</taxon>
        <taxon>Gulo</taxon>
    </lineage>
</organism>
<sequence length="85" mass="9082">MVTVGAKLGTQEAGVRAVREVERSEVSRARTPAPPPVCPEESHSKHSTTSTVAGLHGFRVPRGGAGSRNKFRDQMRAMENAVQNG</sequence>
<gene>
    <name evidence="2" type="ORF">BN2614_LOCUS1</name>
</gene>
<reference evidence="2 3" key="1">
    <citation type="submission" date="2018-10" db="EMBL/GenBank/DDBJ databases">
        <authorList>
            <person name="Ekblom R."/>
            <person name="Jareborg N."/>
        </authorList>
    </citation>
    <scope>NUCLEOTIDE SEQUENCE [LARGE SCALE GENOMIC DNA]</scope>
    <source>
        <tissue evidence="2">Muscle</tissue>
    </source>
</reference>
<evidence type="ECO:0000313" key="3">
    <source>
        <dbReference type="Proteomes" id="UP000269945"/>
    </source>
</evidence>
<feature type="region of interest" description="Disordered" evidence="1">
    <location>
        <begin position="1"/>
        <end position="72"/>
    </location>
</feature>
<evidence type="ECO:0000313" key="2">
    <source>
        <dbReference type="EMBL" id="VCX15748.1"/>
    </source>
</evidence>